<proteinExistence type="predicted"/>
<organism evidence="2">
    <name type="scientific">Rhizobium sp. ZPR3</name>
    <dbReference type="NCBI Taxonomy" id="3158967"/>
    <lineage>
        <taxon>Bacteria</taxon>
        <taxon>Pseudomonadati</taxon>
        <taxon>Pseudomonadota</taxon>
        <taxon>Alphaproteobacteria</taxon>
        <taxon>Hyphomicrobiales</taxon>
        <taxon>Rhizobiaceae</taxon>
        <taxon>Rhizobium/Agrobacterium group</taxon>
        <taxon>Rhizobium</taxon>
    </lineage>
</organism>
<dbReference type="EMBL" id="CP157962">
    <property type="protein sequence ID" value="XBT97438.1"/>
    <property type="molecule type" value="Genomic_DNA"/>
</dbReference>
<gene>
    <name evidence="2" type="ORF">ABM479_29695</name>
</gene>
<geneLocation type="plasmid" evidence="2">
    <name>unnamed2</name>
</geneLocation>
<protein>
    <submittedName>
        <fullName evidence="2">Uncharacterized protein</fullName>
    </submittedName>
</protein>
<accession>A0AAU7S504</accession>
<evidence type="ECO:0000256" key="1">
    <source>
        <dbReference type="SAM" id="MobiDB-lite"/>
    </source>
</evidence>
<evidence type="ECO:0000313" key="2">
    <source>
        <dbReference type="EMBL" id="XBT97438.1"/>
    </source>
</evidence>
<reference evidence="2" key="1">
    <citation type="submission" date="2024-06" db="EMBL/GenBank/DDBJ databases">
        <authorList>
            <person name="Li T."/>
            <person name="Gao R."/>
        </authorList>
    </citation>
    <scope>NUCLEOTIDE SEQUENCE</scope>
    <source>
        <strain evidence="2">ZPR3</strain>
        <plasmid evidence="2">unnamed2</plasmid>
    </source>
</reference>
<dbReference type="AlphaFoldDB" id="A0AAU7S504"/>
<keyword evidence="2" id="KW-0614">Plasmid</keyword>
<feature type="region of interest" description="Disordered" evidence="1">
    <location>
        <begin position="1"/>
        <end position="20"/>
    </location>
</feature>
<dbReference type="RefSeq" id="WP_349962535.1">
    <property type="nucleotide sequence ID" value="NZ_CP157962.1"/>
</dbReference>
<sequence length="160" mass="17686">MRPSHEHPPPALSGFFEDRTKTDGISPLRTCRQHMPQQSANLPVLLRLRQGNRYIVAVQTTERTVTSKLFWNELQALAATGIPSEFWPCVRTEVLAMVHNDDLPPGALLFARKNRRGYILSVVAWLANGIDPVIYASVEEAITALHAKGAPKKAGAIAPR</sequence>
<name>A0AAU7S504_9HYPH</name>